<proteinExistence type="predicted"/>
<protein>
    <recommendedName>
        <fullName evidence="5">Flocculation protein FLO11-like</fullName>
    </recommendedName>
</protein>
<name>A0A5A7UFX1_CUCMM</name>
<dbReference type="EMBL" id="SSTD01020234">
    <property type="protein sequence ID" value="TYJ95500.1"/>
    <property type="molecule type" value="Genomic_DNA"/>
</dbReference>
<evidence type="ECO:0000313" key="4">
    <source>
        <dbReference type="Proteomes" id="UP000321947"/>
    </source>
</evidence>
<evidence type="ECO:0008006" key="5">
    <source>
        <dbReference type="Google" id="ProtNLM"/>
    </source>
</evidence>
<organism evidence="1 3">
    <name type="scientific">Cucumis melo var. makuwa</name>
    <name type="common">Oriental melon</name>
    <dbReference type="NCBI Taxonomy" id="1194695"/>
    <lineage>
        <taxon>Eukaryota</taxon>
        <taxon>Viridiplantae</taxon>
        <taxon>Streptophyta</taxon>
        <taxon>Embryophyta</taxon>
        <taxon>Tracheophyta</taxon>
        <taxon>Spermatophyta</taxon>
        <taxon>Magnoliopsida</taxon>
        <taxon>eudicotyledons</taxon>
        <taxon>Gunneridae</taxon>
        <taxon>Pentapetalae</taxon>
        <taxon>rosids</taxon>
        <taxon>fabids</taxon>
        <taxon>Cucurbitales</taxon>
        <taxon>Cucurbitaceae</taxon>
        <taxon>Benincaseae</taxon>
        <taxon>Cucumis</taxon>
    </lineage>
</organism>
<dbReference type="Proteomes" id="UP000321393">
    <property type="component" value="Unassembled WGS sequence"/>
</dbReference>
<evidence type="ECO:0000313" key="3">
    <source>
        <dbReference type="Proteomes" id="UP000321393"/>
    </source>
</evidence>
<dbReference type="Proteomes" id="UP000321947">
    <property type="component" value="Unassembled WGS sequence"/>
</dbReference>
<dbReference type="EMBL" id="SSTE01009956">
    <property type="protein sequence ID" value="KAA0053126.1"/>
    <property type="molecule type" value="Genomic_DNA"/>
</dbReference>
<accession>A0A5A7UFX1</accession>
<reference evidence="3 4" key="1">
    <citation type="submission" date="2019-08" db="EMBL/GenBank/DDBJ databases">
        <title>Draft genome sequences of two oriental melons (Cucumis melo L. var makuwa).</title>
        <authorList>
            <person name="Kwon S.-Y."/>
        </authorList>
    </citation>
    <scope>NUCLEOTIDE SEQUENCE [LARGE SCALE GENOMIC DNA]</scope>
    <source>
        <strain evidence="4">cv. Chang Bougi</strain>
        <strain evidence="3">cv. SW 3</strain>
        <tissue evidence="1">Leaf</tissue>
    </source>
</reference>
<gene>
    <name evidence="2" type="ORF">E5676_scaffold441G00210</name>
    <name evidence="1" type="ORF">E6C27_scaffold778G00610</name>
</gene>
<evidence type="ECO:0000313" key="1">
    <source>
        <dbReference type="EMBL" id="KAA0053126.1"/>
    </source>
</evidence>
<dbReference type="AlphaFoldDB" id="A0A5A7UFX1"/>
<evidence type="ECO:0000313" key="2">
    <source>
        <dbReference type="EMBL" id="TYJ95500.1"/>
    </source>
</evidence>
<comment type="caution">
    <text evidence="1">The sequence shown here is derived from an EMBL/GenBank/DDBJ whole genome shotgun (WGS) entry which is preliminary data.</text>
</comment>
<sequence>MYLPELLLLPGDPLMTEIPVSTSVHTFFLVPSTDSTTPNFAASMSSASPPHHIVDELNIFNKHQSCTLVIDLIRNAQFMKTVFESASLSPLSLNQFLGVSLSNDYYVSYPSPEHLVVELTSGTLSFRLFQGAHVPDLHLNFCATPGSSRNFSLNVPLSSPSLVLSSPLASRLVQALV</sequence>